<sequence length="498" mass="54289">MRRSLSIDCQAVRMTRLEALSIISSVVGIAQFAYQLVETIVLHYALGSYLILKDEHGAFQAAILLVLFPDARKVMNRIEKHVLRSETDNAMVMKKALAEDCTMLAVAAAIVAQIAITALSLSSSDTIHWTANAAFVVSLVTASLSVFYACLLQQHISGLFTPDDVKSWLSKPASPAEMRLLEKATYSLQYRYSDLESASEETQSALKAFRQTIEGFAQQFKWKTASFNAAFMIKVPSLLLNWSVGAFILGLGVYLGCVWRPDGISDPSRNGSLGVLITYLITTVEGLSIYYVPKAGKILESFTLRRLDWTYNRKKDPTKPQFEAMFTSDAAPTWEQVMTIVNETTAQYELPARRSRFSTSQHVKPVATGAADVKAITDSDDVARQPADDAIITSQVVSVAGQPDSQRAKTDDESPRSSTTSFRPRSQSDPLIAALKASIEAQEQSTAALKAVLSAHLATSAADQTLNAHLAASTVDQTLNDQGLTTTVTKHEGLCSTD</sequence>
<feature type="transmembrane region" description="Helical" evidence="2">
    <location>
        <begin position="238"/>
        <end position="261"/>
    </location>
</feature>
<feature type="transmembrane region" description="Helical" evidence="2">
    <location>
        <begin position="101"/>
        <end position="121"/>
    </location>
</feature>
<evidence type="ECO:0000256" key="1">
    <source>
        <dbReference type="SAM" id="MobiDB-lite"/>
    </source>
</evidence>
<feature type="transmembrane region" description="Helical" evidence="2">
    <location>
        <begin position="273"/>
        <end position="292"/>
    </location>
</feature>
<dbReference type="EMBL" id="QZAR01000147">
    <property type="protein sequence ID" value="THW86558.1"/>
    <property type="molecule type" value="Genomic_DNA"/>
</dbReference>
<feature type="transmembrane region" description="Helical" evidence="2">
    <location>
        <begin position="127"/>
        <end position="151"/>
    </location>
</feature>
<evidence type="ECO:0000256" key="2">
    <source>
        <dbReference type="SAM" id="Phobius"/>
    </source>
</evidence>
<gene>
    <name evidence="3" type="ORF">D6D15_07299</name>
</gene>
<evidence type="ECO:0000313" key="4">
    <source>
        <dbReference type="Proteomes" id="UP000304928"/>
    </source>
</evidence>
<feature type="compositionally biased region" description="Low complexity" evidence="1">
    <location>
        <begin position="416"/>
        <end position="428"/>
    </location>
</feature>
<reference evidence="3 4" key="1">
    <citation type="submission" date="2018-10" db="EMBL/GenBank/DDBJ databases">
        <title>Fifty Aureobasidium pullulans genomes reveal a recombining polyextremotolerant generalist.</title>
        <authorList>
            <person name="Gostincar C."/>
            <person name="Turk M."/>
            <person name="Zajc J."/>
            <person name="Gunde-Cimerman N."/>
        </authorList>
    </citation>
    <scope>NUCLEOTIDE SEQUENCE [LARGE SCALE GENOMIC DNA]</scope>
    <source>
        <strain evidence="3 4">EXF-10507</strain>
    </source>
</reference>
<dbReference type="Proteomes" id="UP000304928">
    <property type="component" value="Unassembled WGS sequence"/>
</dbReference>
<keyword evidence="2" id="KW-1133">Transmembrane helix</keyword>
<feature type="region of interest" description="Disordered" evidence="1">
    <location>
        <begin position="399"/>
        <end position="429"/>
    </location>
</feature>
<feature type="transmembrane region" description="Helical" evidence="2">
    <location>
        <begin position="20"/>
        <end position="37"/>
    </location>
</feature>
<evidence type="ECO:0000313" key="3">
    <source>
        <dbReference type="EMBL" id="THW86558.1"/>
    </source>
</evidence>
<comment type="caution">
    <text evidence="3">The sequence shown here is derived from an EMBL/GenBank/DDBJ whole genome shotgun (WGS) entry which is preliminary data.</text>
</comment>
<protein>
    <submittedName>
        <fullName evidence="3">Uncharacterized protein</fullName>
    </submittedName>
</protein>
<keyword evidence="2" id="KW-0812">Transmembrane</keyword>
<proteinExistence type="predicted"/>
<keyword evidence="2" id="KW-0472">Membrane</keyword>
<name>A0A4S9B1J6_AURPU</name>
<feature type="compositionally biased region" description="Basic and acidic residues" evidence="1">
    <location>
        <begin position="406"/>
        <end position="415"/>
    </location>
</feature>
<organism evidence="3 4">
    <name type="scientific">Aureobasidium pullulans</name>
    <name type="common">Black yeast</name>
    <name type="synonym">Pullularia pullulans</name>
    <dbReference type="NCBI Taxonomy" id="5580"/>
    <lineage>
        <taxon>Eukaryota</taxon>
        <taxon>Fungi</taxon>
        <taxon>Dikarya</taxon>
        <taxon>Ascomycota</taxon>
        <taxon>Pezizomycotina</taxon>
        <taxon>Dothideomycetes</taxon>
        <taxon>Dothideomycetidae</taxon>
        <taxon>Dothideales</taxon>
        <taxon>Saccotheciaceae</taxon>
        <taxon>Aureobasidium</taxon>
    </lineage>
</organism>
<dbReference type="AlphaFoldDB" id="A0A4S9B1J6"/>
<accession>A0A4S9B1J6</accession>